<dbReference type="Proteomes" id="UP000473525">
    <property type="component" value="Unassembled WGS sequence"/>
</dbReference>
<dbReference type="PANTHER" id="PTHR30466:SF11">
    <property type="entry name" value="FLAVIN-DEPENDENT MONOOXYGENASE, REDUCTASE SUBUNIT HSAB"/>
    <property type="match status" value="1"/>
</dbReference>
<reference evidence="4 5" key="1">
    <citation type="submission" date="2019-12" db="EMBL/GenBank/DDBJ databases">
        <authorList>
            <person name="Huq M.A."/>
        </authorList>
    </citation>
    <scope>NUCLEOTIDE SEQUENCE [LARGE SCALE GENOMIC DNA]</scope>
    <source>
        <strain evidence="4 5">MAH-18</strain>
    </source>
</reference>
<protein>
    <recommendedName>
        <fullName evidence="3">Flavin reductase like domain-containing protein</fullName>
    </recommendedName>
</protein>
<evidence type="ECO:0000259" key="3">
    <source>
        <dbReference type="SMART" id="SM00903"/>
    </source>
</evidence>
<comment type="caution">
    <text evidence="4">The sequence shown here is derived from an EMBL/GenBank/DDBJ whole genome shotgun (WGS) entry which is preliminary data.</text>
</comment>
<sequence>MWLTSNCSHSSTIETAAPGRMSPLRIARCSSSVTRSTSDRWAIGRTGAPVRVRTMRALSLVSRSGGVACSVRSCGQSWHVARHLCGMACPKILSDIVYSLPERRVCMVDPTTFRDVMAQWPSGVTVVTTLVDGDWHGMTASSFSSVSLDPPLVSVCLDRRLYSHGLISAAGVFGVNVLAKDQAEVARVFAGMVPGVEDRFAGESWTTAETGTPLLDSALGWLDCRVVHEYPGGDHTIFVGEVLAGHAARRTAPLLFHSRGWGQFADVLPDVATLADGGVVAALRGRGHSEEGVLSVAEGLAASGVRVRVLDLARDDRAPVVASLPDRSSALVATREQAEWALGLGVEVVEVPVDPSVPGAVDQVLTVIDGLADRASVIVRNAFAIEHGDAVLNAVVALSAARVLEIGMSDSLGAATPLQVRAVLQDAVGLARPVPLRARLGDRDRLGLVKALTALKSGVHHFNTTLAGLDGAVATEDLVRLLGELDVDTPADAAQVGLAADALRLSLVPTNPVGAAG</sequence>
<name>A0A6L6XNT5_9ACTN</name>
<dbReference type="GO" id="GO:0010181">
    <property type="term" value="F:FMN binding"/>
    <property type="evidence" value="ECO:0007669"/>
    <property type="project" value="InterPro"/>
</dbReference>
<dbReference type="Pfam" id="PF01613">
    <property type="entry name" value="Flavin_Reduct"/>
    <property type="match status" value="1"/>
</dbReference>
<dbReference type="Gene3D" id="2.30.110.10">
    <property type="entry name" value="Electron Transport, Fmn-binding Protein, Chain A"/>
    <property type="match status" value="1"/>
</dbReference>
<evidence type="ECO:0000313" key="5">
    <source>
        <dbReference type="Proteomes" id="UP000473525"/>
    </source>
</evidence>
<dbReference type="Gene3D" id="3.20.20.70">
    <property type="entry name" value="Aldolase class I"/>
    <property type="match status" value="1"/>
</dbReference>
<accession>A0A6L6XNT5</accession>
<dbReference type="InterPro" id="IPR012349">
    <property type="entry name" value="Split_barrel_FMN-bd"/>
</dbReference>
<evidence type="ECO:0000313" key="4">
    <source>
        <dbReference type="EMBL" id="MVQ48482.1"/>
    </source>
</evidence>
<dbReference type="GO" id="GO:0042602">
    <property type="term" value="F:riboflavin reductase (NADPH) activity"/>
    <property type="evidence" value="ECO:0007669"/>
    <property type="project" value="TreeGrafter"/>
</dbReference>
<proteinExistence type="inferred from homology"/>
<dbReference type="SMART" id="SM00903">
    <property type="entry name" value="Flavin_Reduct"/>
    <property type="match status" value="1"/>
</dbReference>
<feature type="domain" description="Flavin reductase like" evidence="3">
    <location>
        <begin position="117"/>
        <end position="263"/>
    </location>
</feature>
<dbReference type="AlphaFoldDB" id="A0A6L6XNT5"/>
<keyword evidence="2" id="KW-0560">Oxidoreductase</keyword>
<evidence type="ECO:0000256" key="1">
    <source>
        <dbReference type="ARBA" id="ARBA00008898"/>
    </source>
</evidence>
<organism evidence="4 5">
    <name type="scientific">Nocardioides agri</name>
    <dbReference type="NCBI Taxonomy" id="2682843"/>
    <lineage>
        <taxon>Bacteria</taxon>
        <taxon>Bacillati</taxon>
        <taxon>Actinomycetota</taxon>
        <taxon>Actinomycetes</taxon>
        <taxon>Propionibacteriales</taxon>
        <taxon>Nocardioidaceae</taxon>
        <taxon>Nocardioides</taxon>
    </lineage>
</organism>
<dbReference type="InterPro" id="IPR050268">
    <property type="entry name" value="NADH-dep_flavin_reductase"/>
</dbReference>
<dbReference type="SUPFAM" id="SSF50475">
    <property type="entry name" value="FMN-binding split barrel"/>
    <property type="match status" value="1"/>
</dbReference>
<dbReference type="InterPro" id="IPR002563">
    <property type="entry name" value="Flavin_Rdtase-like_dom"/>
</dbReference>
<gene>
    <name evidence="4" type="ORF">GON03_04770</name>
</gene>
<evidence type="ECO:0000256" key="2">
    <source>
        <dbReference type="ARBA" id="ARBA00023002"/>
    </source>
</evidence>
<dbReference type="SUPFAM" id="SSF51569">
    <property type="entry name" value="Aldolase"/>
    <property type="match status" value="1"/>
</dbReference>
<dbReference type="EMBL" id="WSEK01000004">
    <property type="protein sequence ID" value="MVQ48482.1"/>
    <property type="molecule type" value="Genomic_DNA"/>
</dbReference>
<dbReference type="InterPro" id="IPR013785">
    <property type="entry name" value="Aldolase_TIM"/>
</dbReference>
<keyword evidence="5" id="KW-1185">Reference proteome</keyword>
<comment type="similarity">
    <text evidence="1">Belongs to the non-flavoprotein flavin reductase family.</text>
</comment>
<dbReference type="PANTHER" id="PTHR30466">
    <property type="entry name" value="FLAVIN REDUCTASE"/>
    <property type="match status" value="1"/>
</dbReference>